<accession>A0A1F6W288</accession>
<gene>
    <name evidence="1" type="ORF">A3C67_01425</name>
</gene>
<dbReference type="AlphaFoldDB" id="A0A1F6W288"/>
<name>A0A1F6W288_9BACT</name>
<dbReference type="Pfam" id="PF13489">
    <property type="entry name" value="Methyltransf_23"/>
    <property type="match status" value="1"/>
</dbReference>
<proteinExistence type="predicted"/>
<dbReference type="EMBL" id="MFUG01000013">
    <property type="protein sequence ID" value="OGI76011.1"/>
    <property type="molecule type" value="Genomic_DNA"/>
</dbReference>
<reference evidence="1 2" key="1">
    <citation type="journal article" date="2016" name="Nat. Commun.">
        <title>Thousands of microbial genomes shed light on interconnected biogeochemical processes in an aquifer system.</title>
        <authorList>
            <person name="Anantharaman K."/>
            <person name="Brown C.T."/>
            <person name="Hug L.A."/>
            <person name="Sharon I."/>
            <person name="Castelle C.J."/>
            <person name="Probst A.J."/>
            <person name="Thomas B.C."/>
            <person name="Singh A."/>
            <person name="Wilkins M.J."/>
            <person name="Karaoz U."/>
            <person name="Brodie E.L."/>
            <person name="Williams K.H."/>
            <person name="Hubbard S.S."/>
            <person name="Banfield J.F."/>
        </authorList>
    </citation>
    <scope>NUCLEOTIDE SEQUENCE [LARGE SCALE GENOMIC DNA]</scope>
</reference>
<dbReference type="Proteomes" id="UP000179275">
    <property type="component" value="Unassembled WGS sequence"/>
</dbReference>
<dbReference type="SUPFAM" id="SSF53335">
    <property type="entry name" value="S-adenosyl-L-methionine-dependent methyltransferases"/>
    <property type="match status" value="1"/>
</dbReference>
<protein>
    <submittedName>
        <fullName evidence="1">Uncharacterized protein</fullName>
    </submittedName>
</protein>
<comment type="caution">
    <text evidence="1">The sequence shown here is derived from an EMBL/GenBank/DDBJ whole genome shotgun (WGS) entry which is preliminary data.</text>
</comment>
<dbReference type="InterPro" id="IPR029063">
    <property type="entry name" value="SAM-dependent_MTases_sf"/>
</dbReference>
<evidence type="ECO:0000313" key="2">
    <source>
        <dbReference type="Proteomes" id="UP000179275"/>
    </source>
</evidence>
<organism evidence="1 2">
    <name type="scientific">Candidatus Nomurabacteria bacterium RIFCSPHIGHO2_02_FULL_42_19</name>
    <dbReference type="NCBI Taxonomy" id="1801756"/>
    <lineage>
        <taxon>Bacteria</taxon>
        <taxon>Candidatus Nomuraibacteriota</taxon>
    </lineage>
</organism>
<sequence>MINISDLFLWPMKKLARKLGAEYILLKQDLDFSSAMRFALDEFKKSCHAKYPLRQLINKYIRNLAKQNLQGNEYIARVYDIEYVDILDLGQLINEQRGGGILSEFSKFKGKCHYGFLNALLVWNGLTLISGYTRNELKKKEICDVGSGSGELEEHLLSLGVTGTHLHSVDVSRASIERQKRLGINVYEGTIGILPATLRFDIIFLSYFIDYDNNQLATFASAIEHANRGAKIILEGRLPARFLVGQSDQQASNTVTRGRFAFEDARLISQAFDNLAHKVSRTAKLERLVVGSRYVYSHFGFSRLPSYFLVFKVV</sequence>
<evidence type="ECO:0000313" key="1">
    <source>
        <dbReference type="EMBL" id="OGI76011.1"/>
    </source>
</evidence>
<dbReference type="Gene3D" id="3.40.50.150">
    <property type="entry name" value="Vaccinia Virus protein VP39"/>
    <property type="match status" value="1"/>
</dbReference>